<dbReference type="InterPro" id="IPR006638">
    <property type="entry name" value="Elp3/MiaA/NifB-like_rSAM"/>
</dbReference>
<dbReference type="Gene3D" id="3.40.50.280">
    <property type="entry name" value="Cobalamin-binding domain"/>
    <property type="match status" value="1"/>
</dbReference>
<dbReference type="Pfam" id="PF04055">
    <property type="entry name" value="Radical_SAM"/>
    <property type="match status" value="1"/>
</dbReference>
<sequence>PAYAERAVQYDSLVRDGNRMYTRAGAPYRTIESAAPVREADVIGVSVTNAGDLHSVFRLLDLAGIPRRTADRVAGVHPLVIGGQGGLANPEVLADYLDVVALGEAEKSLPQLLRTVHAYRQADPTPDTPLLVQLARIPGLYVPSLYACDLVDGGGVSAVTPTSLTVPERVSAQWLALADFHDAHFAYPVTDGTAAGIIPLVGCRHSCFFCTLGTPPFRQAPLEKMLAYIDRLEELGVPLIIISAPTFTQYRHRAEILQRIRAYRDRAAARGIKVSTIIGSVRADEMTADYLRDVNELGDFGHLFTELSLTQARGIVTIAPEFAAADLVALYGKTMPPERVDQAIDRCRETSDVINTIMLYFIVGAPGEREEDRLAIADRAREIRDRLGRPDASVIVKLHQFMPEPGTPAQRLPMTDPALLDGYVTQITERLRDLVGEEIFDEHYRVQYGETNRLYLEAVCLRGDRRVGRVLENLYDSGTDLTRLDREVLLKALADHGLDFERHLRLIDDPVLPWHAVNEVDPAAEQSLLLAIEQRTATR</sequence>
<dbReference type="PROSITE" id="PS51918">
    <property type="entry name" value="RADICAL_SAM"/>
    <property type="match status" value="1"/>
</dbReference>
<dbReference type="SMART" id="SM00729">
    <property type="entry name" value="Elp3"/>
    <property type="match status" value="1"/>
</dbReference>
<name>A0ABT6AEY5_9ACTN</name>
<feature type="non-terminal residue" evidence="2">
    <location>
        <position position="1"/>
    </location>
</feature>
<dbReference type="Pfam" id="PF19864">
    <property type="entry name" value="Radical_SAM_N2"/>
    <property type="match status" value="1"/>
</dbReference>
<comment type="caution">
    <text evidence="2">The sequence shown here is derived from an EMBL/GenBank/DDBJ whole genome shotgun (WGS) entry which is preliminary data.</text>
</comment>
<accession>A0ABT6AEY5</accession>
<dbReference type="RefSeq" id="WP_276112741.1">
    <property type="nucleotide sequence ID" value="NZ_JARJBB010000049.1"/>
</dbReference>
<organism evidence="2 3">
    <name type="scientific">Streptomyces tropicalis</name>
    <dbReference type="NCBI Taxonomy" id="3034234"/>
    <lineage>
        <taxon>Bacteria</taxon>
        <taxon>Bacillati</taxon>
        <taxon>Actinomycetota</taxon>
        <taxon>Actinomycetes</taxon>
        <taxon>Kitasatosporales</taxon>
        <taxon>Streptomycetaceae</taxon>
        <taxon>Streptomyces</taxon>
    </lineage>
</organism>
<keyword evidence="3" id="KW-1185">Reference proteome</keyword>
<gene>
    <name evidence="2" type="ORF">P3H78_32285</name>
</gene>
<dbReference type="SUPFAM" id="SSF102114">
    <property type="entry name" value="Radical SAM enzymes"/>
    <property type="match status" value="1"/>
</dbReference>
<dbReference type="InterPro" id="IPR007197">
    <property type="entry name" value="rSAM"/>
</dbReference>
<dbReference type="Proteomes" id="UP001221150">
    <property type="component" value="Unassembled WGS sequence"/>
</dbReference>
<dbReference type="EMBL" id="JARJBB010000049">
    <property type="protein sequence ID" value="MDF3303204.1"/>
    <property type="molecule type" value="Genomic_DNA"/>
</dbReference>
<dbReference type="Gene3D" id="3.80.30.20">
    <property type="entry name" value="tm_1862 like domain"/>
    <property type="match status" value="1"/>
</dbReference>
<evidence type="ECO:0000259" key="1">
    <source>
        <dbReference type="PROSITE" id="PS51918"/>
    </source>
</evidence>
<feature type="domain" description="Radical SAM core" evidence="1">
    <location>
        <begin position="189"/>
        <end position="438"/>
    </location>
</feature>
<dbReference type="InterPro" id="IPR045784">
    <property type="entry name" value="Radical_SAM_N2"/>
</dbReference>
<dbReference type="InterPro" id="IPR058240">
    <property type="entry name" value="rSAM_sf"/>
</dbReference>
<reference evidence="2 3" key="1">
    <citation type="submission" date="2023-03" db="EMBL/GenBank/DDBJ databases">
        <title>Draft genome sequence of Streptomyces sp. K1PA1 isolated from peat swamp forest in Thailand.</title>
        <authorList>
            <person name="Klaysubun C."/>
            <person name="Duangmal K."/>
        </authorList>
    </citation>
    <scope>NUCLEOTIDE SEQUENCE [LARGE SCALE GENOMIC DNA]</scope>
    <source>
        <strain evidence="2 3">K1PA1</strain>
    </source>
</reference>
<dbReference type="PANTHER" id="PTHR42731">
    <property type="entry name" value="SLL1084 PROTEIN"/>
    <property type="match status" value="1"/>
</dbReference>
<proteinExistence type="predicted"/>
<protein>
    <submittedName>
        <fullName evidence="2">Radical SAM protein</fullName>
    </submittedName>
</protein>
<evidence type="ECO:0000313" key="3">
    <source>
        <dbReference type="Proteomes" id="UP001221150"/>
    </source>
</evidence>
<dbReference type="SFLD" id="SFLDG01082">
    <property type="entry name" value="B12-binding_domain_containing"/>
    <property type="match status" value="1"/>
</dbReference>
<dbReference type="SFLD" id="SFLDS00029">
    <property type="entry name" value="Radical_SAM"/>
    <property type="match status" value="1"/>
</dbReference>
<dbReference type="InterPro" id="IPR023404">
    <property type="entry name" value="rSAM_horseshoe"/>
</dbReference>
<dbReference type="PANTHER" id="PTHR42731:SF1">
    <property type="entry name" value="RADICAL SAM DOMAIN PROTEIN"/>
    <property type="match status" value="1"/>
</dbReference>
<evidence type="ECO:0000313" key="2">
    <source>
        <dbReference type="EMBL" id="MDF3303204.1"/>
    </source>
</evidence>